<dbReference type="CDD" id="cd00198">
    <property type="entry name" value="vWFA"/>
    <property type="match status" value="1"/>
</dbReference>
<dbReference type="EMBL" id="JACHBS010000001">
    <property type="protein sequence ID" value="MBB5618912.1"/>
    <property type="molecule type" value="Genomic_DNA"/>
</dbReference>
<keyword evidence="3" id="KW-1185">Reference proteome</keyword>
<protein>
    <submittedName>
        <fullName evidence="2">Uncharacterized protein YegL</fullName>
    </submittedName>
</protein>
<comment type="caution">
    <text evidence="2">The sequence shown here is derived from an EMBL/GenBank/DDBJ whole genome shotgun (WGS) entry which is preliminary data.</text>
</comment>
<accession>A0A840XKA4</accession>
<feature type="region of interest" description="Disordered" evidence="1">
    <location>
        <begin position="246"/>
        <end position="272"/>
    </location>
</feature>
<dbReference type="AlphaFoldDB" id="A0A840XKA4"/>
<gene>
    <name evidence="2" type="ORF">BJ959_002408</name>
</gene>
<dbReference type="Gene3D" id="3.40.50.410">
    <property type="entry name" value="von Willebrand factor, type A domain"/>
    <property type="match status" value="1"/>
</dbReference>
<dbReference type="OrthoDB" id="9790144at2"/>
<organism evidence="2 3">
    <name type="scientific">Microcella frigidaquae</name>
    <dbReference type="NCBI Taxonomy" id="424758"/>
    <lineage>
        <taxon>Bacteria</taxon>
        <taxon>Bacillati</taxon>
        <taxon>Actinomycetota</taxon>
        <taxon>Actinomycetes</taxon>
        <taxon>Micrococcales</taxon>
        <taxon>Microbacteriaceae</taxon>
        <taxon>Microcella</taxon>
    </lineage>
</organism>
<feature type="compositionally biased region" description="Basic and acidic residues" evidence="1">
    <location>
        <begin position="246"/>
        <end position="260"/>
    </location>
</feature>
<name>A0A840XKA4_9MICO</name>
<dbReference type="SUPFAM" id="SSF53300">
    <property type="entry name" value="vWA-like"/>
    <property type="match status" value="1"/>
</dbReference>
<dbReference type="Proteomes" id="UP000552883">
    <property type="component" value="Unassembled WGS sequence"/>
</dbReference>
<reference evidence="2 3" key="1">
    <citation type="submission" date="2020-08" db="EMBL/GenBank/DDBJ databases">
        <title>Sequencing the genomes of 1000 actinobacteria strains.</title>
        <authorList>
            <person name="Klenk H.-P."/>
        </authorList>
    </citation>
    <scope>NUCLEOTIDE SEQUENCE [LARGE SCALE GENOMIC DNA]</scope>
    <source>
        <strain evidence="2 3">DSM 23889</strain>
    </source>
</reference>
<evidence type="ECO:0000313" key="3">
    <source>
        <dbReference type="Proteomes" id="UP000552883"/>
    </source>
</evidence>
<sequence length="272" mass="29158">MTDATSPRAGNGDDSIDIDRIIRPFVVGGLAGYDEDEAHSAEPTDEVVARTALLLCIDRSGSMQSIRDDMIGGLQGMLDAQAALPGRATVDIVTFDAEVELQCSMADISEARIRLEPRGSTALHDALGDAITGFGTALDALPEIARPDVVQVIVVTDGHENASRRYSAAQVRELVERQQRDHGWEFVFLGAGQDAVLTGTRLGFDAGSSMTYTAKGEQVGGMSDALSRYVTDVRMSKKQLFLEAERRAAAEEADRRRAEQEQGDADTAGGAR</sequence>
<dbReference type="InterPro" id="IPR036465">
    <property type="entry name" value="vWFA_dom_sf"/>
</dbReference>
<dbReference type="RefSeq" id="WP_153983144.1">
    <property type="nucleotide sequence ID" value="NZ_BAAANZ010000027.1"/>
</dbReference>
<evidence type="ECO:0000256" key="1">
    <source>
        <dbReference type="SAM" id="MobiDB-lite"/>
    </source>
</evidence>
<proteinExistence type="predicted"/>
<evidence type="ECO:0000313" key="2">
    <source>
        <dbReference type="EMBL" id="MBB5618912.1"/>
    </source>
</evidence>